<dbReference type="Pfam" id="PF22570">
    <property type="entry name" value="LiaF-TM"/>
    <property type="match status" value="1"/>
</dbReference>
<dbReference type="AlphaFoldDB" id="A0A562QJJ6"/>
<feature type="transmembrane region" description="Helical" evidence="1">
    <location>
        <begin position="55"/>
        <end position="88"/>
    </location>
</feature>
<evidence type="ECO:0000256" key="1">
    <source>
        <dbReference type="SAM" id="Phobius"/>
    </source>
</evidence>
<reference evidence="3 4" key="1">
    <citation type="journal article" date="2015" name="Stand. Genomic Sci.">
        <title>Genomic Encyclopedia of Bacterial and Archaeal Type Strains, Phase III: the genomes of soil and plant-associated and newly described type strains.</title>
        <authorList>
            <person name="Whitman W.B."/>
            <person name="Woyke T."/>
            <person name="Klenk H.P."/>
            <person name="Zhou Y."/>
            <person name="Lilburn T.G."/>
            <person name="Beck B.J."/>
            <person name="De Vos P."/>
            <person name="Vandamme P."/>
            <person name="Eisen J.A."/>
            <person name="Garrity G."/>
            <person name="Hugenholtz P."/>
            <person name="Kyrpides N.C."/>
        </authorList>
    </citation>
    <scope>NUCLEOTIDE SEQUENCE [LARGE SCALE GENOMIC DNA]</scope>
    <source>
        <strain evidence="3 4">CGMCC 1.10116</strain>
    </source>
</reference>
<protein>
    <submittedName>
        <fullName evidence="3">Lia operon protein LiaI</fullName>
    </submittedName>
</protein>
<dbReference type="InterPro" id="IPR054331">
    <property type="entry name" value="LiaF_TM"/>
</dbReference>
<dbReference type="Proteomes" id="UP000315711">
    <property type="component" value="Unassembled WGS sequence"/>
</dbReference>
<keyword evidence="1" id="KW-0812">Transmembrane</keyword>
<sequence>MRHSAKMFGGVLLIVVGASLLLSMIGIHLGGLIGLAIGAWLLYWGYSKWQQKGGWSFSSIFLLTIGLLFMIGSLGGVISLLFGIALIYGGYKLLKSKQVFKDDEIVVERRPTKSTYDTIDEEFAKLMKVKQTNN</sequence>
<feature type="transmembrane region" description="Helical" evidence="1">
    <location>
        <begin position="12"/>
        <end position="43"/>
    </location>
</feature>
<gene>
    <name evidence="3" type="ORF">IQ10_02117</name>
</gene>
<evidence type="ECO:0000313" key="4">
    <source>
        <dbReference type="Proteomes" id="UP000315711"/>
    </source>
</evidence>
<feature type="domain" description="LiaF transmembrane" evidence="2">
    <location>
        <begin position="8"/>
        <end position="100"/>
    </location>
</feature>
<evidence type="ECO:0000259" key="2">
    <source>
        <dbReference type="Pfam" id="PF22570"/>
    </source>
</evidence>
<dbReference type="EMBL" id="VLKZ01000005">
    <property type="protein sequence ID" value="TWI56226.1"/>
    <property type="molecule type" value="Genomic_DNA"/>
</dbReference>
<comment type="caution">
    <text evidence="3">The sequence shown here is derived from an EMBL/GenBank/DDBJ whole genome shotgun (WGS) entry which is preliminary data.</text>
</comment>
<keyword evidence="1" id="KW-0472">Membrane</keyword>
<dbReference type="OrthoDB" id="2938924at2"/>
<evidence type="ECO:0000313" key="3">
    <source>
        <dbReference type="EMBL" id="TWI56226.1"/>
    </source>
</evidence>
<name>A0A562QJJ6_9BACI</name>
<keyword evidence="1" id="KW-1133">Transmembrane helix</keyword>
<dbReference type="RefSeq" id="WP_144450429.1">
    <property type="nucleotide sequence ID" value="NZ_VLKZ01000005.1"/>
</dbReference>
<proteinExistence type="predicted"/>
<organism evidence="3 4">
    <name type="scientific">Halalkalibacter nanhaiisediminis</name>
    <dbReference type="NCBI Taxonomy" id="688079"/>
    <lineage>
        <taxon>Bacteria</taxon>
        <taxon>Bacillati</taxon>
        <taxon>Bacillota</taxon>
        <taxon>Bacilli</taxon>
        <taxon>Bacillales</taxon>
        <taxon>Bacillaceae</taxon>
        <taxon>Halalkalibacter</taxon>
    </lineage>
</organism>
<accession>A0A562QJJ6</accession>
<keyword evidence="4" id="KW-1185">Reference proteome</keyword>